<organism evidence="2 3">
    <name type="scientific">Leptospira levettii</name>
    <dbReference type="NCBI Taxonomy" id="2023178"/>
    <lineage>
        <taxon>Bacteria</taxon>
        <taxon>Pseudomonadati</taxon>
        <taxon>Spirochaetota</taxon>
        <taxon>Spirochaetia</taxon>
        <taxon>Leptospirales</taxon>
        <taxon>Leptospiraceae</taxon>
        <taxon>Leptospira</taxon>
    </lineage>
</organism>
<dbReference type="EMBL" id="JAMQQD010000013">
    <property type="protein sequence ID" value="MCW7517216.1"/>
    <property type="molecule type" value="Genomic_DNA"/>
</dbReference>
<keyword evidence="1" id="KW-0812">Transmembrane</keyword>
<evidence type="ECO:0000313" key="2">
    <source>
        <dbReference type="EMBL" id="MCW7517216.1"/>
    </source>
</evidence>
<comment type="caution">
    <text evidence="2">The sequence shown here is derived from an EMBL/GenBank/DDBJ whole genome shotgun (WGS) entry which is preliminary data.</text>
</comment>
<feature type="transmembrane region" description="Helical" evidence="1">
    <location>
        <begin position="253"/>
        <end position="270"/>
    </location>
</feature>
<protein>
    <submittedName>
        <fullName evidence="2">Uncharacterized protein</fullName>
    </submittedName>
</protein>
<evidence type="ECO:0000256" key="1">
    <source>
        <dbReference type="SAM" id="Phobius"/>
    </source>
</evidence>
<feature type="transmembrane region" description="Helical" evidence="1">
    <location>
        <begin position="196"/>
        <end position="218"/>
    </location>
</feature>
<keyword evidence="1" id="KW-1133">Transmembrane helix</keyword>
<accession>A0AAW5VBP9</accession>
<feature type="transmembrane region" description="Helical" evidence="1">
    <location>
        <begin position="13"/>
        <end position="34"/>
    </location>
</feature>
<name>A0AAW5VBP9_9LEPT</name>
<dbReference type="RefSeq" id="WP_265356581.1">
    <property type="nucleotide sequence ID" value="NZ_JAMQPS010000012.1"/>
</dbReference>
<dbReference type="AlphaFoldDB" id="A0AAW5VBP9"/>
<sequence length="294" mass="34410">MIKKILKFSKSPILLYSSYFITLISFLLAIYFYLESKREREPYFISSNYNEPILKNYRIDSEEDLGLKIILKTDKKNKFIQGDIYSSKVFFWNNGKESIKNENILQKLKIYPKGDSQILGVRILKESRLEITKFNINLNKISNEIYLSFRILEQNDGATIQIIYNGEESEKFLIKGIIESVREINLSNKYSETISLTLSILYTTGGLIIFLILFAISIFLLHNLFLKIYKILFLLTKWNFFSDLIQKEKDDPGRFISILGIFLLFYAIYFTSKQISVNSIDIPKEIIVERINGV</sequence>
<reference evidence="2" key="1">
    <citation type="submission" date="2022-06" db="EMBL/GenBank/DDBJ databases">
        <title>Leptospira isolates from biofilms formed at urban environments.</title>
        <authorList>
            <person name="Ribeiro P.S."/>
            <person name="Sousa T."/>
            <person name="Carvalho N."/>
            <person name="Aburjaile F."/>
            <person name="Neves F."/>
            <person name="Oliveira D."/>
            <person name="Blanco L."/>
            <person name="Lima J."/>
            <person name="Costa F."/>
            <person name="Brenig B."/>
            <person name="Soares S."/>
            <person name="Ramos R."/>
            <person name="Goes-Neto A."/>
            <person name="Matiuzzi M."/>
            <person name="Azevedo V."/>
            <person name="Ristow P."/>
        </authorList>
    </citation>
    <scope>NUCLEOTIDE SEQUENCE</scope>
    <source>
        <strain evidence="2">VSF7</strain>
    </source>
</reference>
<proteinExistence type="predicted"/>
<keyword evidence="1" id="KW-0472">Membrane</keyword>
<gene>
    <name evidence="2" type="ORF">ND810_18760</name>
</gene>
<evidence type="ECO:0000313" key="3">
    <source>
        <dbReference type="Proteomes" id="UP001209694"/>
    </source>
</evidence>
<dbReference type="Proteomes" id="UP001209694">
    <property type="component" value="Unassembled WGS sequence"/>
</dbReference>